<dbReference type="AlphaFoldDB" id="A0A453AIP8"/>
<sequence>MAVNEHQEATVSLGATTRKNNDMKFTHITSANCATLPMKHGCSSTSQIVSSRRKLSQNSYVVDLTDNATMHGHLKEHTSARRKKAKIADNVSSQLKHNVESRDLTGYQGEQSTPPSRRSTIEQACEKNEAIQERCGGQESTTVPAFLKLAREKLSTAEYGEFVGFMKALKLKTMHIKDPLEAIAKLFSSPGRLALLEGFGVFVSKNHLPLYDQLVRKYTLANT</sequence>
<dbReference type="Pfam" id="PF23116">
    <property type="entry name" value="HHD_RTEL1"/>
    <property type="match status" value="1"/>
</dbReference>
<proteinExistence type="predicted"/>
<keyword evidence="3" id="KW-1185">Reference proteome</keyword>
<reference evidence="2" key="3">
    <citation type="journal article" date="2017" name="Nature">
        <title>Genome sequence of the progenitor of the wheat D genome Aegilops tauschii.</title>
        <authorList>
            <person name="Luo M.C."/>
            <person name="Gu Y.Q."/>
            <person name="Puiu D."/>
            <person name="Wang H."/>
            <person name="Twardziok S.O."/>
            <person name="Deal K.R."/>
            <person name="Huo N."/>
            <person name="Zhu T."/>
            <person name="Wang L."/>
            <person name="Wang Y."/>
            <person name="McGuire P.E."/>
            <person name="Liu S."/>
            <person name="Long H."/>
            <person name="Ramasamy R.K."/>
            <person name="Rodriguez J.C."/>
            <person name="Van S.L."/>
            <person name="Yuan L."/>
            <person name="Wang Z."/>
            <person name="Xia Z."/>
            <person name="Xiao L."/>
            <person name="Anderson O.D."/>
            <person name="Ouyang S."/>
            <person name="Liang Y."/>
            <person name="Zimin A.V."/>
            <person name="Pertea G."/>
            <person name="Qi P."/>
            <person name="Bennetzen J.L."/>
            <person name="Dai X."/>
            <person name="Dawson M.W."/>
            <person name="Muller H.G."/>
            <person name="Kugler K."/>
            <person name="Rivarola-Duarte L."/>
            <person name="Spannagl M."/>
            <person name="Mayer K.F.X."/>
            <person name="Lu F.H."/>
            <person name="Bevan M.W."/>
            <person name="Leroy P."/>
            <person name="Li P."/>
            <person name="You F.M."/>
            <person name="Sun Q."/>
            <person name="Liu Z."/>
            <person name="Lyons E."/>
            <person name="Wicker T."/>
            <person name="Salzberg S.L."/>
            <person name="Devos K.M."/>
            <person name="Dvorak J."/>
        </authorList>
    </citation>
    <scope>NUCLEOTIDE SEQUENCE [LARGE SCALE GENOMIC DNA]</scope>
    <source>
        <strain evidence="2">cv. AL8/78</strain>
    </source>
</reference>
<reference evidence="3" key="1">
    <citation type="journal article" date="2014" name="Science">
        <title>Ancient hybridizations among the ancestral genomes of bread wheat.</title>
        <authorList>
            <consortium name="International Wheat Genome Sequencing Consortium,"/>
            <person name="Marcussen T."/>
            <person name="Sandve S.R."/>
            <person name="Heier L."/>
            <person name="Spannagl M."/>
            <person name="Pfeifer M."/>
            <person name="Jakobsen K.S."/>
            <person name="Wulff B.B."/>
            <person name="Steuernagel B."/>
            <person name="Mayer K.F."/>
            <person name="Olsen O.A."/>
        </authorList>
    </citation>
    <scope>NUCLEOTIDE SEQUENCE [LARGE SCALE GENOMIC DNA]</scope>
    <source>
        <strain evidence="3">cv. AL8/78</strain>
    </source>
</reference>
<evidence type="ECO:0000313" key="2">
    <source>
        <dbReference type="EnsemblPlants" id="AET2Gv20149200.13"/>
    </source>
</evidence>
<feature type="compositionally biased region" description="Polar residues" evidence="1">
    <location>
        <begin position="108"/>
        <end position="121"/>
    </location>
</feature>
<feature type="region of interest" description="Disordered" evidence="1">
    <location>
        <begin position="74"/>
        <end position="121"/>
    </location>
</feature>
<dbReference type="EnsemblPlants" id="AET2Gv20149200.13">
    <property type="protein sequence ID" value="AET2Gv20149200.13"/>
    <property type="gene ID" value="AET2Gv20149200"/>
</dbReference>
<dbReference type="Gramene" id="AET2Gv20149200.13">
    <property type="protein sequence ID" value="AET2Gv20149200.13"/>
    <property type="gene ID" value="AET2Gv20149200"/>
</dbReference>
<evidence type="ECO:0000256" key="1">
    <source>
        <dbReference type="SAM" id="MobiDB-lite"/>
    </source>
</evidence>
<reference evidence="2" key="4">
    <citation type="submission" date="2019-03" db="UniProtKB">
        <authorList>
            <consortium name="EnsemblPlants"/>
        </authorList>
    </citation>
    <scope>IDENTIFICATION</scope>
</reference>
<accession>A0A453AIP8</accession>
<evidence type="ECO:0000313" key="3">
    <source>
        <dbReference type="Proteomes" id="UP000015105"/>
    </source>
</evidence>
<dbReference type="Proteomes" id="UP000015105">
    <property type="component" value="Chromosome 2D"/>
</dbReference>
<dbReference type="FunFam" id="1.20.1160.20:FF:000010">
    <property type="entry name" value="Regulator of telomere elongation helicase 1 homolog"/>
    <property type="match status" value="1"/>
</dbReference>
<protein>
    <submittedName>
        <fullName evidence="2">Uncharacterized protein</fullName>
    </submittedName>
</protein>
<reference evidence="3" key="2">
    <citation type="journal article" date="2017" name="Nat. Plants">
        <title>The Aegilops tauschii genome reveals multiple impacts of transposons.</title>
        <authorList>
            <person name="Zhao G."/>
            <person name="Zou C."/>
            <person name="Li K."/>
            <person name="Wang K."/>
            <person name="Li T."/>
            <person name="Gao L."/>
            <person name="Zhang X."/>
            <person name="Wang H."/>
            <person name="Yang Z."/>
            <person name="Liu X."/>
            <person name="Jiang W."/>
            <person name="Mao L."/>
            <person name="Kong X."/>
            <person name="Jiao Y."/>
            <person name="Jia J."/>
        </authorList>
    </citation>
    <scope>NUCLEOTIDE SEQUENCE [LARGE SCALE GENOMIC DNA]</scope>
    <source>
        <strain evidence="3">cv. AL8/78</strain>
    </source>
</reference>
<dbReference type="Gene3D" id="1.20.1160.20">
    <property type="match status" value="1"/>
</dbReference>
<organism evidence="2 3">
    <name type="scientific">Aegilops tauschii subsp. strangulata</name>
    <name type="common">Goatgrass</name>
    <dbReference type="NCBI Taxonomy" id="200361"/>
    <lineage>
        <taxon>Eukaryota</taxon>
        <taxon>Viridiplantae</taxon>
        <taxon>Streptophyta</taxon>
        <taxon>Embryophyta</taxon>
        <taxon>Tracheophyta</taxon>
        <taxon>Spermatophyta</taxon>
        <taxon>Magnoliopsida</taxon>
        <taxon>Liliopsida</taxon>
        <taxon>Poales</taxon>
        <taxon>Poaceae</taxon>
        <taxon>BOP clade</taxon>
        <taxon>Pooideae</taxon>
        <taxon>Triticodae</taxon>
        <taxon>Triticeae</taxon>
        <taxon>Triticinae</taxon>
        <taxon>Aegilops</taxon>
    </lineage>
</organism>
<name>A0A453AIP8_AEGTS</name>
<reference evidence="2" key="5">
    <citation type="journal article" date="2021" name="G3 (Bethesda)">
        <title>Aegilops tauschii genome assembly Aet v5.0 features greater sequence contiguity and improved annotation.</title>
        <authorList>
            <person name="Wang L."/>
            <person name="Zhu T."/>
            <person name="Rodriguez J.C."/>
            <person name="Deal K.R."/>
            <person name="Dubcovsky J."/>
            <person name="McGuire P.E."/>
            <person name="Lux T."/>
            <person name="Spannagl M."/>
            <person name="Mayer K.F.X."/>
            <person name="Baldrich P."/>
            <person name="Meyers B.C."/>
            <person name="Huo N."/>
            <person name="Gu Y.Q."/>
            <person name="Zhou H."/>
            <person name="Devos K.M."/>
            <person name="Bennetzen J.L."/>
            <person name="Unver T."/>
            <person name="Budak H."/>
            <person name="Gulick P.J."/>
            <person name="Galiba G."/>
            <person name="Kalapos B."/>
            <person name="Nelson D.R."/>
            <person name="Li P."/>
            <person name="You F.M."/>
            <person name="Luo M.C."/>
            <person name="Dvorak J."/>
        </authorList>
    </citation>
    <scope>NUCLEOTIDE SEQUENCE [LARGE SCALE GENOMIC DNA]</scope>
    <source>
        <strain evidence="2">cv. AL8/78</strain>
    </source>
</reference>